<dbReference type="Pfam" id="PF05016">
    <property type="entry name" value="ParE_toxin"/>
    <property type="match status" value="1"/>
</dbReference>
<name>A0A1J5RKJ6_9ZZZZ</name>
<comment type="similarity">
    <text evidence="1">Belongs to the RelE toxin family.</text>
</comment>
<dbReference type="PANTHER" id="PTHR33755:SF9">
    <property type="entry name" value="TOXIN PARE1"/>
    <property type="match status" value="1"/>
</dbReference>
<evidence type="ECO:0000256" key="1">
    <source>
        <dbReference type="ARBA" id="ARBA00006226"/>
    </source>
</evidence>
<dbReference type="PIRSF" id="PIRSF029218">
    <property type="entry name" value="ParE"/>
    <property type="match status" value="1"/>
</dbReference>
<protein>
    <submittedName>
        <fullName evidence="3">Toxin ParE1</fullName>
    </submittedName>
</protein>
<dbReference type="Gene3D" id="3.30.2310.20">
    <property type="entry name" value="RelE-like"/>
    <property type="match status" value="1"/>
</dbReference>
<dbReference type="InterPro" id="IPR007712">
    <property type="entry name" value="RelE/ParE_toxin"/>
</dbReference>
<evidence type="ECO:0000256" key="2">
    <source>
        <dbReference type="ARBA" id="ARBA00022649"/>
    </source>
</evidence>
<reference evidence="3" key="1">
    <citation type="submission" date="2016-10" db="EMBL/GenBank/DDBJ databases">
        <title>Sequence of Gallionella enrichment culture.</title>
        <authorList>
            <person name="Poehlein A."/>
            <person name="Muehling M."/>
            <person name="Daniel R."/>
        </authorList>
    </citation>
    <scope>NUCLEOTIDE SEQUENCE</scope>
</reference>
<dbReference type="InterPro" id="IPR035093">
    <property type="entry name" value="RelE/ParE_toxin_dom_sf"/>
</dbReference>
<dbReference type="AlphaFoldDB" id="A0A1J5RKJ6"/>
<evidence type="ECO:0000313" key="3">
    <source>
        <dbReference type="EMBL" id="OIQ96558.1"/>
    </source>
</evidence>
<sequence length="97" mass="11155">MTGVTFSPLARQDLGRLWNYTAQHWGPDQADRYIRQIAAACTALAAGRKQGHSAEAIRPGYSKYPVGSHILYYRRGEHARIEVIRILHRRMDVERHL</sequence>
<accession>A0A1J5RKJ6</accession>
<comment type="caution">
    <text evidence="3">The sequence shown here is derived from an EMBL/GenBank/DDBJ whole genome shotgun (WGS) entry which is preliminary data.</text>
</comment>
<keyword evidence="2" id="KW-1277">Toxin-antitoxin system</keyword>
<gene>
    <name evidence="3" type="primary">parE1_2</name>
    <name evidence="3" type="ORF">GALL_213840</name>
</gene>
<dbReference type="InterPro" id="IPR051803">
    <property type="entry name" value="TA_system_RelE-like_toxin"/>
</dbReference>
<organism evidence="3">
    <name type="scientific">mine drainage metagenome</name>
    <dbReference type="NCBI Taxonomy" id="410659"/>
    <lineage>
        <taxon>unclassified sequences</taxon>
        <taxon>metagenomes</taxon>
        <taxon>ecological metagenomes</taxon>
    </lineage>
</organism>
<dbReference type="EMBL" id="MLJW01000146">
    <property type="protein sequence ID" value="OIQ96558.1"/>
    <property type="molecule type" value="Genomic_DNA"/>
</dbReference>
<dbReference type="PANTHER" id="PTHR33755">
    <property type="entry name" value="TOXIN PARE1-RELATED"/>
    <property type="match status" value="1"/>
</dbReference>
<proteinExistence type="inferred from homology"/>
<dbReference type="InterPro" id="IPR028344">
    <property type="entry name" value="ParE1/4"/>
</dbReference>